<dbReference type="EMBL" id="SSOP01000067">
    <property type="protein sequence ID" value="KAB5592374.1"/>
    <property type="molecule type" value="Genomic_DNA"/>
</dbReference>
<reference evidence="11 12" key="1">
    <citation type="journal article" date="2019" name="Fungal Biol. Biotechnol.">
        <title>Draft genome sequence of fastidious pathogen Ceratobasidium theobromae, which causes vascular-streak dieback in Theobroma cacao.</title>
        <authorList>
            <person name="Ali S.S."/>
            <person name="Asman A."/>
            <person name="Shao J."/>
            <person name="Firmansyah A.P."/>
            <person name="Susilo A.W."/>
            <person name="Rosmana A."/>
            <person name="McMahon P."/>
            <person name="Junaid M."/>
            <person name="Guest D."/>
            <person name="Kheng T.Y."/>
            <person name="Meinhardt L.W."/>
            <person name="Bailey B.A."/>
        </authorList>
    </citation>
    <scope>NUCLEOTIDE SEQUENCE [LARGE SCALE GENOMIC DNA]</scope>
    <source>
        <strain evidence="11 12">CT2</strain>
    </source>
</reference>
<keyword evidence="3 8" id="KW-0812">Transmembrane</keyword>
<sequence length="810" mass="85168">MLRSPLYLSALLITILIVPFQTSAIKFALPASKNPVRKCIWNAAHDGALVVITVNLGPGENQRVDIEIVDRSEHQHLYLAKQGLKAETRVAITAHGEGDVGICLKNTLEGSVIAAEQARVVDLDVDIGADAVDYNAIANQESLSGLETEMRKLEAVVQEITDEFGYLKRREMRMRDTNEVGMVAIVADVPDVELDIRPPLVLDRRWSPLSLFHFTHVAVPTLQSFSEAGVHLVPEPGVHVQGQRVVCADSECDRITCVPLDGSSSGGGISGGAVAGAVVSCVVAGLLLAGGLWFLRRRRAMRKAQIMAKRPTPFAVERGLGAEKPPSTPGASAPPSPASPNAGTHTLHYTESDINLDPFADALSVRSGNSSHVIPIAYVPPTSASMSLADGHRQSAHIPTPGSPLPPSRPFRSPELNLRLEPPKSAASRLSAHQDLRPPRFSSPYAASQRSGMSRASTISSVGSFIYGDTPVVVSQAQGGVRQVLGVARPEVVQVPAGGLSVPSTPGSTTGADLVRSWSQRSKKNTPPVPELPPSAVTERSPFSPDSEASGDPFADRDEYEQDTAHSVHSVGTFGQPLVPGAKLVPQKSTAQPQVSTFLTEPVGYDSRPSSIGTVVGSAERIILGGTASASTEDLNSHMPPPMRRTSGASVADSILSGFPFVPPSPIAQGSEAAQRPGSLAMSISESVADHPQSHATPGAMPTLSELARQEEEALEQGHATRLPSRHTLGMSTFSSASGVSSSGLEAFPFHFGAGGAPRDSMDTNPDVDLGLGKTGSVIGGVPGRASLDTLALSRDVEAFPLPDAGYKRQ</sequence>
<organism evidence="11 12">
    <name type="scientific">Ceratobasidium theobromae</name>
    <dbReference type="NCBI Taxonomy" id="1582974"/>
    <lineage>
        <taxon>Eukaryota</taxon>
        <taxon>Fungi</taxon>
        <taxon>Dikarya</taxon>
        <taxon>Basidiomycota</taxon>
        <taxon>Agaricomycotina</taxon>
        <taxon>Agaricomycetes</taxon>
        <taxon>Cantharellales</taxon>
        <taxon>Ceratobasidiaceae</taxon>
        <taxon>Ceratobasidium</taxon>
    </lineage>
</organism>
<dbReference type="AlphaFoldDB" id="A0A5N5QL39"/>
<evidence type="ECO:0000313" key="12">
    <source>
        <dbReference type="Proteomes" id="UP000383932"/>
    </source>
</evidence>
<evidence type="ECO:0000313" key="11">
    <source>
        <dbReference type="EMBL" id="KAB5592374.1"/>
    </source>
</evidence>
<dbReference type="Pfam" id="PF01105">
    <property type="entry name" value="EMP24_GP25L"/>
    <property type="match status" value="1"/>
</dbReference>
<keyword evidence="6 8" id="KW-0472">Membrane</keyword>
<comment type="caution">
    <text evidence="11">The sequence shown here is derived from an EMBL/GenBank/DDBJ whole genome shotgun (WGS) entry which is preliminary data.</text>
</comment>
<protein>
    <recommendedName>
        <fullName evidence="10">GOLD domain-containing protein</fullName>
    </recommendedName>
</protein>
<dbReference type="SMART" id="SM01190">
    <property type="entry name" value="EMP24_GP25L"/>
    <property type="match status" value="1"/>
</dbReference>
<dbReference type="PROSITE" id="PS50866">
    <property type="entry name" value="GOLD"/>
    <property type="match status" value="1"/>
</dbReference>
<dbReference type="OrthoDB" id="2402916at2759"/>
<dbReference type="PANTHER" id="PTHR22811">
    <property type="entry name" value="TRANSMEMBRANE EMP24 DOMAIN-CONTAINING PROTEIN"/>
    <property type="match status" value="1"/>
</dbReference>
<feature type="compositionally biased region" description="Polar residues" evidence="7">
    <location>
        <begin position="502"/>
        <end position="511"/>
    </location>
</feature>
<gene>
    <name evidence="11" type="ORF">CTheo_4198</name>
</gene>
<feature type="domain" description="GOLD" evidence="10">
    <location>
        <begin position="37"/>
        <end position="127"/>
    </location>
</feature>
<feature type="region of interest" description="Disordered" evidence="7">
    <location>
        <begin position="709"/>
        <end position="729"/>
    </location>
</feature>
<proteinExistence type="inferred from homology"/>
<feature type="region of interest" description="Disordered" evidence="7">
    <location>
        <begin position="497"/>
        <end position="573"/>
    </location>
</feature>
<feature type="region of interest" description="Disordered" evidence="7">
    <location>
        <begin position="385"/>
        <end position="454"/>
    </location>
</feature>
<feature type="signal peptide" evidence="9">
    <location>
        <begin position="1"/>
        <end position="24"/>
    </location>
</feature>
<dbReference type="InterPro" id="IPR015720">
    <property type="entry name" value="Emp24-like"/>
</dbReference>
<keyword evidence="12" id="KW-1185">Reference proteome</keyword>
<feature type="compositionally biased region" description="Pro residues" evidence="7">
    <location>
        <begin position="326"/>
        <end position="338"/>
    </location>
</feature>
<evidence type="ECO:0000256" key="5">
    <source>
        <dbReference type="ARBA" id="ARBA00022989"/>
    </source>
</evidence>
<evidence type="ECO:0000256" key="1">
    <source>
        <dbReference type="ARBA" id="ARBA00004479"/>
    </source>
</evidence>
<keyword evidence="4 9" id="KW-0732">Signal</keyword>
<dbReference type="Proteomes" id="UP000383932">
    <property type="component" value="Unassembled WGS sequence"/>
</dbReference>
<evidence type="ECO:0000256" key="9">
    <source>
        <dbReference type="SAM" id="SignalP"/>
    </source>
</evidence>
<dbReference type="InterPro" id="IPR009038">
    <property type="entry name" value="GOLD_dom"/>
</dbReference>
<feature type="region of interest" description="Disordered" evidence="7">
    <location>
        <begin position="315"/>
        <end position="346"/>
    </location>
</feature>
<evidence type="ECO:0000256" key="6">
    <source>
        <dbReference type="ARBA" id="ARBA00023136"/>
    </source>
</evidence>
<evidence type="ECO:0000256" key="3">
    <source>
        <dbReference type="ARBA" id="ARBA00022692"/>
    </source>
</evidence>
<feature type="compositionally biased region" description="Polar residues" evidence="7">
    <location>
        <begin position="445"/>
        <end position="454"/>
    </location>
</feature>
<feature type="chain" id="PRO_5024460006" description="GOLD domain-containing protein" evidence="9">
    <location>
        <begin position="25"/>
        <end position="810"/>
    </location>
</feature>
<evidence type="ECO:0000256" key="2">
    <source>
        <dbReference type="ARBA" id="ARBA00007104"/>
    </source>
</evidence>
<name>A0A5N5QL39_9AGAM</name>
<evidence type="ECO:0000259" key="10">
    <source>
        <dbReference type="PROSITE" id="PS50866"/>
    </source>
</evidence>
<keyword evidence="5 8" id="KW-1133">Transmembrane helix</keyword>
<comment type="similarity">
    <text evidence="2">Belongs to the EMP24/GP25L family.</text>
</comment>
<comment type="subcellular location">
    <subcellularLocation>
        <location evidence="1">Membrane</location>
        <topology evidence="1">Single-pass type I membrane protein</topology>
    </subcellularLocation>
</comment>
<evidence type="ECO:0000256" key="8">
    <source>
        <dbReference type="SAM" id="Phobius"/>
    </source>
</evidence>
<evidence type="ECO:0000256" key="4">
    <source>
        <dbReference type="ARBA" id="ARBA00022729"/>
    </source>
</evidence>
<evidence type="ECO:0000256" key="7">
    <source>
        <dbReference type="SAM" id="MobiDB-lite"/>
    </source>
</evidence>
<accession>A0A5N5QL39</accession>
<dbReference type="GO" id="GO:0016020">
    <property type="term" value="C:membrane"/>
    <property type="evidence" value="ECO:0007669"/>
    <property type="project" value="UniProtKB-SubCell"/>
</dbReference>
<feature type="transmembrane region" description="Helical" evidence="8">
    <location>
        <begin position="273"/>
        <end position="295"/>
    </location>
</feature>